<organism evidence="10 11">
    <name type="scientific">Antrihabitans stalagmiti</name>
    <dbReference type="NCBI Taxonomy" id="2799499"/>
    <lineage>
        <taxon>Bacteria</taxon>
        <taxon>Bacillati</taxon>
        <taxon>Actinomycetota</taxon>
        <taxon>Actinomycetes</taxon>
        <taxon>Mycobacteriales</taxon>
        <taxon>Nocardiaceae</taxon>
        <taxon>Antrihabitans</taxon>
    </lineage>
</organism>
<evidence type="ECO:0000259" key="9">
    <source>
        <dbReference type="PROSITE" id="PS51826"/>
    </source>
</evidence>
<accession>A0A934U598</accession>
<evidence type="ECO:0000259" key="8">
    <source>
        <dbReference type="PROSITE" id="PS50968"/>
    </source>
</evidence>
<evidence type="ECO:0000313" key="10">
    <source>
        <dbReference type="EMBL" id="MBJ8341325.1"/>
    </source>
</evidence>
<dbReference type="EC" id="2.3.1.-" evidence="6"/>
<dbReference type="InterPro" id="IPR004167">
    <property type="entry name" value="PSBD"/>
</dbReference>
<name>A0A934U598_9NOCA</name>
<dbReference type="EMBL" id="JAEMNV010000007">
    <property type="protein sequence ID" value="MBJ8341325.1"/>
    <property type="molecule type" value="Genomic_DNA"/>
</dbReference>
<reference evidence="10" key="1">
    <citation type="submission" date="2020-12" db="EMBL/GenBank/DDBJ databases">
        <title>Antrihabitans popcorni sp. nov. and Antrihabitans auranticaus sp. nov., isolated from a larva cave.</title>
        <authorList>
            <person name="Lee S.D."/>
            <person name="Kim I.S."/>
        </authorList>
    </citation>
    <scope>NUCLEOTIDE SEQUENCE</scope>
    <source>
        <strain evidence="10">YC3-6</strain>
    </source>
</reference>
<dbReference type="GO" id="GO:0016407">
    <property type="term" value="F:acetyltransferase activity"/>
    <property type="evidence" value="ECO:0007669"/>
    <property type="project" value="TreeGrafter"/>
</dbReference>
<evidence type="ECO:0000256" key="2">
    <source>
        <dbReference type="ARBA" id="ARBA00007317"/>
    </source>
</evidence>
<proteinExistence type="inferred from homology"/>
<evidence type="ECO:0000256" key="6">
    <source>
        <dbReference type="RuleBase" id="RU003423"/>
    </source>
</evidence>
<dbReference type="Gene3D" id="3.30.559.10">
    <property type="entry name" value="Chloramphenicol acetyltransferase-like domain"/>
    <property type="match status" value="1"/>
</dbReference>
<dbReference type="Pfam" id="PF00198">
    <property type="entry name" value="2-oxoacid_dh"/>
    <property type="match status" value="1"/>
</dbReference>
<gene>
    <name evidence="10" type="ORF">JGU71_20785</name>
</gene>
<keyword evidence="4 6" id="KW-0450">Lipoyl</keyword>
<evidence type="ECO:0000256" key="4">
    <source>
        <dbReference type="ARBA" id="ARBA00022823"/>
    </source>
</evidence>
<evidence type="ECO:0000256" key="3">
    <source>
        <dbReference type="ARBA" id="ARBA00022679"/>
    </source>
</evidence>
<dbReference type="RefSeq" id="WP_199706211.1">
    <property type="nucleotide sequence ID" value="NZ_JAEMNV010000007.1"/>
</dbReference>
<dbReference type="SUPFAM" id="SSF51230">
    <property type="entry name" value="Single hybrid motif"/>
    <property type="match status" value="1"/>
</dbReference>
<dbReference type="PROSITE" id="PS51826">
    <property type="entry name" value="PSBD"/>
    <property type="match status" value="1"/>
</dbReference>
<feature type="domain" description="Peripheral subunit-binding (PSBD)" evidence="9">
    <location>
        <begin position="140"/>
        <end position="177"/>
    </location>
</feature>
<dbReference type="Gene3D" id="4.10.320.10">
    <property type="entry name" value="E3-binding domain"/>
    <property type="match status" value="1"/>
</dbReference>
<sequence length="411" mass="44142">MIEFKLPSLGADMDEAQINEWLVKPGDTVARGQVVAEVETTKSAVEVECWEEGTVRELLVPVGATVPVGTVLATLANPDEPSAEVRPREPEVAAAAPVARPEPEPSATVSIERPPQVTTVHSVRQPPPSSAAPDPTHRQWISPAARRRARDLDVDLRTIEGTGPAGSIVIDDVVRAASRPVEQPANVHVDRNAAMRNTIAAAMIRSKRDIPHYYLSDTISLGPMSAWLEARNASRPLSERVLPAVLLLKATAVAARKYPEMNGFWTDGEFEARSGIHLGVAIAIRGGGLIAPAIHDVADKPVDRVMSDLADLVKRARAGTLRSSELSDPTLTVTSLGDQGVETVFGVIYPPQVALVGFGSILERPWIENGQVRAMPTVVASLAADHRVSDGRRGALFLAEIRELLQNPDQL</sequence>
<keyword evidence="11" id="KW-1185">Reference proteome</keyword>
<evidence type="ECO:0000256" key="7">
    <source>
        <dbReference type="SAM" id="MobiDB-lite"/>
    </source>
</evidence>
<dbReference type="CDD" id="cd06849">
    <property type="entry name" value="lipoyl_domain"/>
    <property type="match status" value="1"/>
</dbReference>
<dbReference type="Proteomes" id="UP000655868">
    <property type="component" value="Unassembled WGS sequence"/>
</dbReference>
<evidence type="ECO:0000313" key="11">
    <source>
        <dbReference type="Proteomes" id="UP000655868"/>
    </source>
</evidence>
<protein>
    <recommendedName>
        <fullName evidence="6">Dihydrolipoamide acetyltransferase component of pyruvate dehydrogenase complex</fullName>
        <ecNumber evidence="6">2.3.1.-</ecNumber>
    </recommendedName>
</protein>
<feature type="domain" description="Lipoyl-binding" evidence="8">
    <location>
        <begin position="1"/>
        <end position="76"/>
    </location>
</feature>
<comment type="cofactor">
    <cofactor evidence="1 6">
        <name>(R)-lipoate</name>
        <dbReference type="ChEBI" id="CHEBI:83088"/>
    </cofactor>
</comment>
<comment type="similarity">
    <text evidence="2 6">Belongs to the 2-oxoacid dehydrogenase family.</text>
</comment>
<dbReference type="PANTHER" id="PTHR43178">
    <property type="entry name" value="DIHYDROLIPOAMIDE ACETYLTRANSFERASE COMPONENT OF PYRUVATE DEHYDROGENASE COMPLEX"/>
    <property type="match status" value="1"/>
</dbReference>
<evidence type="ECO:0000256" key="5">
    <source>
        <dbReference type="ARBA" id="ARBA00023315"/>
    </source>
</evidence>
<dbReference type="InterPro" id="IPR001078">
    <property type="entry name" value="2-oxoacid_DH_actylTfrase"/>
</dbReference>
<dbReference type="GO" id="GO:0005737">
    <property type="term" value="C:cytoplasm"/>
    <property type="evidence" value="ECO:0007669"/>
    <property type="project" value="TreeGrafter"/>
</dbReference>
<dbReference type="SUPFAM" id="SSF47005">
    <property type="entry name" value="Peripheral subunit-binding domain of 2-oxo acid dehydrogenase complex"/>
    <property type="match status" value="1"/>
</dbReference>
<dbReference type="SUPFAM" id="SSF52777">
    <property type="entry name" value="CoA-dependent acyltransferases"/>
    <property type="match status" value="1"/>
</dbReference>
<dbReference type="InterPro" id="IPR011053">
    <property type="entry name" value="Single_hybrid_motif"/>
</dbReference>
<dbReference type="InterPro" id="IPR000089">
    <property type="entry name" value="Biotin_lipoyl"/>
</dbReference>
<dbReference type="Gene3D" id="2.40.50.100">
    <property type="match status" value="1"/>
</dbReference>
<dbReference type="InterPro" id="IPR023213">
    <property type="entry name" value="CAT-like_dom_sf"/>
</dbReference>
<dbReference type="InterPro" id="IPR036625">
    <property type="entry name" value="E3-bd_dom_sf"/>
</dbReference>
<dbReference type="Pfam" id="PF02817">
    <property type="entry name" value="E3_binding"/>
    <property type="match status" value="1"/>
</dbReference>
<feature type="region of interest" description="Disordered" evidence="7">
    <location>
        <begin position="79"/>
        <end position="139"/>
    </location>
</feature>
<dbReference type="InterPro" id="IPR050743">
    <property type="entry name" value="2-oxoacid_DH_E2_comp"/>
</dbReference>
<dbReference type="PROSITE" id="PS00189">
    <property type="entry name" value="LIPOYL"/>
    <property type="match status" value="1"/>
</dbReference>
<keyword evidence="3 6" id="KW-0808">Transferase</keyword>
<keyword evidence="5 6" id="KW-0012">Acyltransferase</keyword>
<dbReference type="AlphaFoldDB" id="A0A934U598"/>
<comment type="caution">
    <text evidence="10">The sequence shown here is derived from an EMBL/GenBank/DDBJ whole genome shotgun (WGS) entry which is preliminary data.</text>
</comment>
<evidence type="ECO:0000256" key="1">
    <source>
        <dbReference type="ARBA" id="ARBA00001938"/>
    </source>
</evidence>
<dbReference type="InterPro" id="IPR003016">
    <property type="entry name" value="2-oxoA_DH_lipoyl-BS"/>
</dbReference>
<dbReference type="PANTHER" id="PTHR43178:SF5">
    <property type="entry name" value="LIPOAMIDE ACYLTRANSFERASE COMPONENT OF BRANCHED-CHAIN ALPHA-KETO ACID DEHYDROGENASE COMPLEX, MITOCHONDRIAL"/>
    <property type="match status" value="1"/>
</dbReference>
<dbReference type="Pfam" id="PF00364">
    <property type="entry name" value="Biotin_lipoyl"/>
    <property type="match status" value="1"/>
</dbReference>
<dbReference type="GO" id="GO:0031405">
    <property type="term" value="F:lipoic acid binding"/>
    <property type="evidence" value="ECO:0007669"/>
    <property type="project" value="TreeGrafter"/>
</dbReference>
<dbReference type="PROSITE" id="PS50968">
    <property type="entry name" value="BIOTINYL_LIPOYL"/>
    <property type="match status" value="1"/>
</dbReference>